<dbReference type="AlphaFoldDB" id="A0A4R8DUS5"/>
<feature type="domain" description="Cysteine-rich" evidence="1">
    <location>
        <begin position="132"/>
        <end position="216"/>
    </location>
</feature>
<dbReference type="GO" id="GO:0016491">
    <property type="term" value="F:oxidoreductase activity"/>
    <property type="evidence" value="ECO:0007669"/>
    <property type="project" value="UniProtKB-ARBA"/>
</dbReference>
<evidence type="ECO:0000259" key="1">
    <source>
        <dbReference type="Pfam" id="PF02754"/>
    </source>
</evidence>
<dbReference type="PANTHER" id="PTHR30296:SF0">
    <property type="entry name" value="LACTATE UTILIZATION PROTEIN A"/>
    <property type="match status" value="1"/>
</dbReference>
<evidence type="ECO:0000313" key="3">
    <source>
        <dbReference type="Proteomes" id="UP000294498"/>
    </source>
</evidence>
<dbReference type="GO" id="GO:0005829">
    <property type="term" value="C:cytosol"/>
    <property type="evidence" value="ECO:0007669"/>
    <property type="project" value="TreeGrafter"/>
</dbReference>
<dbReference type="EMBL" id="SODV01000001">
    <property type="protein sequence ID" value="TDX01706.1"/>
    <property type="molecule type" value="Genomic_DNA"/>
</dbReference>
<reference evidence="2 3" key="1">
    <citation type="submission" date="2019-03" db="EMBL/GenBank/DDBJ databases">
        <title>Genomic Encyclopedia of Type Strains, Phase IV (KMG-IV): sequencing the most valuable type-strain genomes for metagenomic binning, comparative biology and taxonomic classification.</title>
        <authorList>
            <person name="Goeker M."/>
        </authorList>
    </citation>
    <scope>NUCLEOTIDE SEQUENCE [LARGE SCALE GENOMIC DNA]</scope>
    <source>
        <strain evidence="2 3">DSM 100059</strain>
    </source>
</reference>
<evidence type="ECO:0000313" key="2">
    <source>
        <dbReference type="EMBL" id="TDX01706.1"/>
    </source>
</evidence>
<dbReference type="InterPro" id="IPR004017">
    <property type="entry name" value="Cys_rich_dom"/>
</dbReference>
<accession>A0A4R8DUS5</accession>
<comment type="caution">
    <text evidence="2">The sequence shown here is derived from an EMBL/GenBank/DDBJ whole genome shotgun (WGS) entry which is preliminary data.</text>
</comment>
<keyword evidence="3" id="KW-1185">Reference proteome</keyword>
<gene>
    <name evidence="2" type="ORF">EDB95_2748</name>
</gene>
<dbReference type="OrthoDB" id="9770306at2"/>
<dbReference type="RefSeq" id="WP_133994347.1">
    <property type="nucleotide sequence ID" value="NZ_SODV01000001.1"/>
</dbReference>
<proteinExistence type="predicted"/>
<organism evidence="2 3">
    <name type="scientific">Dinghuibacter silviterrae</name>
    <dbReference type="NCBI Taxonomy" id="1539049"/>
    <lineage>
        <taxon>Bacteria</taxon>
        <taxon>Pseudomonadati</taxon>
        <taxon>Bacteroidota</taxon>
        <taxon>Chitinophagia</taxon>
        <taxon>Chitinophagales</taxon>
        <taxon>Chitinophagaceae</taxon>
        <taxon>Dinghuibacter</taxon>
    </lineage>
</organism>
<dbReference type="Proteomes" id="UP000294498">
    <property type="component" value="Unassembled WGS sequence"/>
</dbReference>
<name>A0A4R8DUS5_9BACT</name>
<dbReference type="Pfam" id="PF02754">
    <property type="entry name" value="CCG"/>
    <property type="match status" value="2"/>
</dbReference>
<dbReference type="PANTHER" id="PTHR30296">
    <property type="entry name" value="UNCHARACTERIZED PROTEIN YKGE"/>
    <property type="match status" value="1"/>
</dbReference>
<feature type="domain" description="Cysteine-rich" evidence="1">
    <location>
        <begin position="3"/>
        <end position="82"/>
    </location>
</feature>
<protein>
    <submittedName>
        <fullName evidence="2">L-lactate dehydrogenase complex protein LldE</fullName>
    </submittedName>
</protein>
<sequence length="243" mass="26763">MNVELFIPCFVDQLYPQTAFNMVKVLERVGCTVHYNPAQTCCGQPAFNAGYWNEARDVAAKFLNDTKGADYVVAPSASCTGFVRNYYSKLFDNSSRHNAVKDLAARSYEFTEFLTEVMHVDKVGAVLEGKATYHDSCAALRECRIKEGPRRLLAGVKGLELVEMQDVETCCGFGGTFAVKFEPISIAMAEQKIGHAVATGAQYIISTDLSCLMHLDGAIRHKGVDLKTMHIADVLASGWEWNA</sequence>